<dbReference type="PANTHER" id="PTHR31321:SF57">
    <property type="entry name" value="PECTINESTERASE 53-RELATED"/>
    <property type="match status" value="1"/>
</dbReference>
<dbReference type="GO" id="GO:0009279">
    <property type="term" value="C:cell outer membrane"/>
    <property type="evidence" value="ECO:0007669"/>
    <property type="project" value="TreeGrafter"/>
</dbReference>
<dbReference type="Gene3D" id="2.160.20.10">
    <property type="entry name" value="Single-stranded right-handed beta-helix, Pectin lyase-like"/>
    <property type="match status" value="1"/>
</dbReference>
<evidence type="ECO:0000313" key="4">
    <source>
        <dbReference type="EMBL" id="EGG30585.1"/>
    </source>
</evidence>
<evidence type="ECO:0000256" key="2">
    <source>
        <dbReference type="ARBA" id="ARBA00022801"/>
    </source>
</evidence>
<reference evidence="4 5" key="1">
    <citation type="journal article" date="2011" name="J. Bacteriol.">
        <title>Genome sequence of strain IMCC3088, a proteorhodopsin-containing marine bacterium belonging to the OM60/NOR5 clade.</title>
        <authorList>
            <person name="Jang Y."/>
            <person name="Oh H.M."/>
            <person name="Kang I."/>
            <person name="Lee K."/>
            <person name="Yang S.J."/>
            <person name="Cho J.C."/>
        </authorList>
    </citation>
    <scope>NUCLEOTIDE SEQUENCE [LARGE SCALE GENOMIC DNA]</scope>
    <source>
        <strain evidence="4 5">IMCC3088</strain>
    </source>
</reference>
<keyword evidence="2" id="KW-0378">Hydrolase</keyword>
<dbReference type="InterPro" id="IPR000070">
    <property type="entry name" value="Pectinesterase_cat"/>
</dbReference>
<evidence type="ECO:0000313" key="5">
    <source>
        <dbReference type="Proteomes" id="UP000005615"/>
    </source>
</evidence>
<keyword evidence="5" id="KW-1185">Reference proteome</keyword>
<protein>
    <submittedName>
        <fullName evidence="4">Putative pectinesterase</fullName>
    </submittedName>
</protein>
<dbReference type="Proteomes" id="UP000005615">
    <property type="component" value="Unassembled WGS sequence"/>
</dbReference>
<dbReference type="GO" id="GO:0042545">
    <property type="term" value="P:cell wall modification"/>
    <property type="evidence" value="ECO:0007669"/>
    <property type="project" value="InterPro"/>
</dbReference>
<dbReference type="InterPro" id="IPR011050">
    <property type="entry name" value="Pectin_lyase_fold/virulence"/>
</dbReference>
<dbReference type="STRING" id="2518989.IMCC3088_209"/>
<dbReference type="eggNOG" id="COG4677">
    <property type="taxonomic scope" value="Bacteria"/>
</dbReference>
<organism evidence="4 5">
    <name type="scientific">Aequoribacter fuscus</name>
    <dbReference type="NCBI Taxonomy" id="2518989"/>
    <lineage>
        <taxon>Bacteria</taxon>
        <taxon>Pseudomonadati</taxon>
        <taxon>Pseudomonadota</taxon>
        <taxon>Gammaproteobacteria</taxon>
        <taxon>Cellvibrionales</taxon>
        <taxon>Halieaceae</taxon>
        <taxon>Aequoribacter</taxon>
    </lineage>
</organism>
<comment type="similarity">
    <text evidence="1">Belongs to the pectinesterase family.</text>
</comment>
<proteinExistence type="inferred from homology"/>
<name>F3KZ98_9GAMM</name>
<dbReference type="PANTHER" id="PTHR31321">
    <property type="entry name" value="ACYL-COA THIOESTER HYDROLASE YBHC-RELATED"/>
    <property type="match status" value="1"/>
</dbReference>
<dbReference type="EMBL" id="AEIG01000011">
    <property type="protein sequence ID" value="EGG30585.1"/>
    <property type="molecule type" value="Genomic_DNA"/>
</dbReference>
<dbReference type="GO" id="GO:0030599">
    <property type="term" value="F:pectinesterase activity"/>
    <property type="evidence" value="ECO:0007669"/>
    <property type="project" value="InterPro"/>
</dbReference>
<dbReference type="InterPro" id="IPR012334">
    <property type="entry name" value="Pectin_lyas_fold"/>
</dbReference>
<dbReference type="Pfam" id="PF01095">
    <property type="entry name" value="Pectinesterase"/>
    <property type="match status" value="1"/>
</dbReference>
<comment type="caution">
    <text evidence="4">The sequence shown here is derived from an EMBL/GenBank/DDBJ whole genome shotgun (WGS) entry which is preliminary data.</text>
</comment>
<gene>
    <name evidence="4" type="ORF">IMCC3088_209</name>
</gene>
<sequence>MRIWATLLAVLISGCSTNPPHGGAVSLCVGDGGDCFPTIQAAVDSLSNVERRVEIHIASGCYYEKLVVTQPNIHFIGDANSPSTIYHGTFAGQPMPGSDETYGTWRSATVTIRSQDVSFKHINIFNTYDYPSNDALDKNDPAKQRGSQAVALMLDKGSDRFLFQLGEIKGYQDTLFTLAGRSLFINSTISGHVDFIFGAGTALFVGNTIVTEPRAKPMQTIGYLTAPSTDIGTNYGLVFWNNKLTANSGVAPNTMGLGRPWHPTTTFPDGRYADPNAIGQSIFIANWMGEHIQTHPWHPMGGTAKEGGKTYFQPEDARFFEYASCGPGGSHSTSRRQLEYQQMTTFEPMAVLGDWHPDVDLEVTLNCPR</sequence>
<evidence type="ECO:0000256" key="3">
    <source>
        <dbReference type="ARBA" id="ARBA00023085"/>
    </source>
</evidence>
<dbReference type="AlphaFoldDB" id="F3KZ98"/>
<dbReference type="PROSITE" id="PS51257">
    <property type="entry name" value="PROKAR_LIPOPROTEIN"/>
    <property type="match status" value="1"/>
</dbReference>
<dbReference type="SUPFAM" id="SSF51126">
    <property type="entry name" value="Pectin lyase-like"/>
    <property type="match status" value="1"/>
</dbReference>
<keyword evidence="3" id="KW-0063">Aspartyl esterase</keyword>
<evidence type="ECO:0000256" key="1">
    <source>
        <dbReference type="ARBA" id="ARBA00008891"/>
    </source>
</evidence>
<accession>F3KZ98</accession>